<name>A0A8J3QUM2_9ACTN</name>
<dbReference type="InterPro" id="IPR016181">
    <property type="entry name" value="Acyl_CoA_acyltransferase"/>
</dbReference>
<dbReference type="Pfam" id="PF13673">
    <property type="entry name" value="Acetyltransf_10"/>
    <property type="match status" value="1"/>
</dbReference>
<dbReference type="PROSITE" id="PS51186">
    <property type="entry name" value="GNAT"/>
    <property type="match status" value="1"/>
</dbReference>
<dbReference type="SUPFAM" id="SSF55729">
    <property type="entry name" value="Acyl-CoA N-acyltransferases (Nat)"/>
    <property type="match status" value="1"/>
</dbReference>
<protein>
    <recommendedName>
        <fullName evidence="1">N-acetyltransferase domain-containing protein</fullName>
    </recommendedName>
</protein>
<evidence type="ECO:0000313" key="3">
    <source>
        <dbReference type="Proteomes" id="UP000642748"/>
    </source>
</evidence>
<dbReference type="GO" id="GO:0016747">
    <property type="term" value="F:acyltransferase activity, transferring groups other than amino-acyl groups"/>
    <property type="evidence" value="ECO:0007669"/>
    <property type="project" value="InterPro"/>
</dbReference>
<dbReference type="CDD" id="cd04301">
    <property type="entry name" value="NAT_SF"/>
    <property type="match status" value="1"/>
</dbReference>
<evidence type="ECO:0000259" key="1">
    <source>
        <dbReference type="PROSITE" id="PS51186"/>
    </source>
</evidence>
<accession>A0A8J3QUM2</accession>
<reference evidence="2" key="1">
    <citation type="submission" date="2021-01" db="EMBL/GenBank/DDBJ databases">
        <title>Whole genome shotgun sequence of Rugosimonospora africana NBRC 104875.</title>
        <authorList>
            <person name="Komaki H."/>
            <person name="Tamura T."/>
        </authorList>
    </citation>
    <scope>NUCLEOTIDE SEQUENCE</scope>
    <source>
        <strain evidence="2">NBRC 104875</strain>
    </source>
</reference>
<organism evidence="2 3">
    <name type="scientific">Rugosimonospora africana</name>
    <dbReference type="NCBI Taxonomy" id="556532"/>
    <lineage>
        <taxon>Bacteria</taxon>
        <taxon>Bacillati</taxon>
        <taxon>Actinomycetota</taxon>
        <taxon>Actinomycetes</taxon>
        <taxon>Micromonosporales</taxon>
        <taxon>Micromonosporaceae</taxon>
        <taxon>Rugosimonospora</taxon>
    </lineage>
</organism>
<proteinExistence type="predicted"/>
<comment type="caution">
    <text evidence="2">The sequence shown here is derived from an EMBL/GenBank/DDBJ whole genome shotgun (WGS) entry which is preliminary data.</text>
</comment>
<dbReference type="InterPro" id="IPR000182">
    <property type="entry name" value="GNAT_dom"/>
</dbReference>
<evidence type="ECO:0000313" key="2">
    <source>
        <dbReference type="EMBL" id="GIH16043.1"/>
    </source>
</evidence>
<dbReference type="EMBL" id="BONZ01000039">
    <property type="protein sequence ID" value="GIH16043.1"/>
    <property type="molecule type" value="Genomic_DNA"/>
</dbReference>
<gene>
    <name evidence="2" type="ORF">Raf01_42150</name>
</gene>
<dbReference type="AlphaFoldDB" id="A0A8J3QUM2"/>
<feature type="domain" description="N-acetyltransferase" evidence="1">
    <location>
        <begin position="1"/>
        <end position="142"/>
    </location>
</feature>
<sequence>MRLAVAGPDDSSAIEEAIQLGNSARASLGLMRVAVYHEAAINGTLLLAYSADRVVGYALYALARRRVRLNHLCVDKAFQKEGIARLLVDHLSERHADHLGISARCRHDYNLGAFWIKLGFTQIGERRGRSRDGHILIDWWRDHHHPHLFTADAETVLVRAAVDTMVLRDLAERGRTDGEESRALLEDHLVGLLELVRTAALDAEIDRMQGALRAQCTRRAQPFTPARGEAAHVAAATSELLTIARKRYPAYPADDQDVLDLQHVAEAIAAKLNVFITRDRRLTEALSSGAESHGLRIMRPADVIVYIDELVDAESYRPAELLNTAYELRQVGSGQDGQLLTLTSRAADEKPRHLAEALRQLALAGHARIALYGPSGEVVAAYCAVPSDGVLWVPLLRVANAPVADTMARQLLFHLRRLARDSAASIIRIDDSYRSPQVRLAALNDGFQETETELYGYAVPAIGSAAEIEHHVVRVARQAKVPEPPALRSGMPAVVAAELERIWWPARITDSQLPTYLIPIQQAFSADLLGVPTGLLPRSDALGLTREHVYYKRPGGNQVTAPARLLWYMSQGGTTVPGPAAVIACSQLDAVVTATPDELHSRFQHLGVWDKNTIRKAARGDRVQALRFSNTEVFPTSVPRHRMRALAQRYGLPGHAPQGPLRIPTELFTAIYEEGRVK</sequence>
<dbReference type="Gene3D" id="3.40.630.30">
    <property type="match status" value="1"/>
</dbReference>
<keyword evidence="3" id="KW-1185">Reference proteome</keyword>
<dbReference type="Proteomes" id="UP000642748">
    <property type="component" value="Unassembled WGS sequence"/>
</dbReference>